<dbReference type="KEGG" id="rpq:rpr22_0745"/>
<evidence type="ECO:0000313" key="1">
    <source>
        <dbReference type="EMBL" id="ADE30257.1"/>
    </source>
</evidence>
<dbReference type="EMBL" id="CP001584">
    <property type="protein sequence ID" value="ADE30257.1"/>
    <property type="molecule type" value="Genomic_DNA"/>
</dbReference>
<dbReference type="AlphaFoldDB" id="D5AXW8"/>
<name>D5AXW8_RICPP</name>
<organism evidence="1 2">
    <name type="scientific">Rickettsia prowazekii (strain Rp22)</name>
    <dbReference type="NCBI Taxonomy" id="449216"/>
    <lineage>
        <taxon>Bacteria</taxon>
        <taxon>Pseudomonadati</taxon>
        <taxon>Pseudomonadota</taxon>
        <taxon>Alphaproteobacteria</taxon>
        <taxon>Rickettsiales</taxon>
        <taxon>Rickettsiaceae</taxon>
        <taxon>Rickettsieae</taxon>
        <taxon>Rickettsia</taxon>
        <taxon>typhus group</taxon>
    </lineage>
</organism>
<dbReference type="Proteomes" id="UP000006931">
    <property type="component" value="Chromosome"/>
</dbReference>
<sequence>MYNYRRYIEFIWHEVDVICETLLKKDYNKVDIEHDIYPS</sequence>
<accession>D5AXW8</accession>
<evidence type="ECO:0000313" key="2">
    <source>
        <dbReference type="Proteomes" id="UP000006931"/>
    </source>
</evidence>
<protein>
    <submittedName>
        <fullName evidence="1">Uncharacterized protein</fullName>
    </submittedName>
</protein>
<reference evidence="1 2" key="1">
    <citation type="journal article" date="2010" name="Genome Res.">
        <title>Genomic, proteomic, and transcriptomic analysis of virulent and avirulent Rickettsia prowazekii reveals its adaptive mutation capabilities.</title>
        <authorList>
            <person name="Bechah Y."/>
            <person name="El Karkouri K."/>
            <person name="Mediannikov O."/>
            <person name="Leroy Q."/>
            <person name="Pelletier N."/>
            <person name="Robert C."/>
            <person name="Medigue C."/>
            <person name="Mege J.L."/>
            <person name="Raoult D."/>
        </authorList>
    </citation>
    <scope>NUCLEOTIDE SEQUENCE [LARGE SCALE GENOMIC DNA]</scope>
    <source>
        <strain evidence="1 2">Rp22</strain>
    </source>
</reference>
<proteinExistence type="predicted"/>
<gene>
    <name evidence="1" type="ORF">rpr22_0745</name>
</gene>
<dbReference type="HOGENOM" id="CLU_3316159_0_0_5"/>